<gene>
    <name evidence="1" type="ORF">MWN34_08135</name>
</gene>
<comment type="caution">
    <text evidence="1">The sequence shown here is derived from an EMBL/GenBank/DDBJ whole genome shotgun (WGS) entry which is preliminary data.</text>
</comment>
<evidence type="ECO:0000313" key="1">
    <source>
        <dbReference type="EMBL" id="MCK0196881.1"/>
    </source>
</evidence>
<dbReference type="InterPro" id="IPR052517">
    <property type="entry name" value="GlcG_carb_metab_protein"/>
</dbReference>
<dbReference type="Gene3D" id="3.30.450.150">
    <property type="entry name" value="Haem-degrading domain"/>
    <property type="match status" value="1"/>
</dbReference>
<sequence length="135" mass="13734">MISYEQARRLVAEGLARASANYAGRPICVATCDAHGFLLAFARADGAPVRSIAISQGKAYSAARMGVGTDVFLERLQRENIQASSFCDPGLTGLPGGAVLKDAAGAVLGGVGISGLAPSEDQAIADGLAQSYGTF</sequence>
<dbReference type="InterPro" id="IPR038084">
    <property type="entry name" value="PduO/GlcC-like_sf"/>
</dbReference>
<dbReference type="RefSeq" id="WP_247028380.1">
    <property type="nucleotide sequence ID" value="NZ_JALKCH010000005.1"/>
</dbReference>
<evidence type="ECO:0000313" key="2">
    <source>
        <dbReference type="Proteomes" id="UP001203284"/>
    </source>
</evidence>
<dbReference type="EMBL" id="JALKCH010000005">
    <property type="protein sequence ID" value="MCK0196881.1"/>
    <property type="molecule type" value="Genomic_DNA"/>
</dbReference>
<accession>A0ABT0DA98</accession>
<dbReference type="SUPFAM" id="SSF143744">
    <property type="entry name" value="GlcG-like"/>
    <property type="match status" value="1"/>
</dbReference>
<proteinExistence type="predicted"/>
<reference evidence="1 2" key="1">
    <citation type="submission" date="2022-04" db="EMBL/GenBank/DDBJ databases">
        <authorList>
            <person name="Grouzdev D.S."/>
            <person name="Pantiukh K.S."/>
            <person name="Krutkina M.S."/>
        </authorList>
    </citation>
    <scope>NUCLEOTIDE SEQUENCE [LARGE SCALE GENOMIC DNA]</scope>
    <source>
        <strain evidence="1 2">6x-1</strain>
    </source>
</reference>
<dbReference type="PANTHER" id="PTHR34309">
    <property type="entry name" value="SLR1406 PROTEIN"/>
    <property type="match status" value="1"/>
</dbReference>
<dbReference type="Pfam" id="PF03928">
    <property type="entry name" value="HbpS-like"/>
    <property type="match status" value="1"/>
</dbReference>
<protein>
    <submittedName>
        <fullName evidence="1">Heme-binding protein</fullName>
    </submittedName>
</protein>
<dbReference type="PANTHER" id="PTHR34309:SF1">
    <property type="entry name" value="PROTEIN GLCG"/>
    <property type="match status" value="1"/>
</dbReference>
<dbReference type="InterPro" id="IPR005624">
    <property type="entry name" value="PduO/GlcC-like"/>
</dbReference>
<organism evidence="1 2">
    <name type="scientific">Ancylobacter crimeensis</name>
    <dbReference type="NCBI Taxonomy" id="2579147"/>
    <lineage>
        <taxon>Bacteria</taxon>
        <taxon>Pseudomonadati</taxon>
        <taxon>Pseudomonadota</taxon>
        <taxon>Alphaproteobacteria</taxon>
        <taxon>Hyphomicrobiales</taxon>
        <taxon>Xanthobacteraceae</taxon>
        <taxon>Ancylobacter</taxon>
    </lineage>
</organism>
<dbReference type="Proteomes" id="UP001203284">
    <property type="component" value="Unassembled WGS sequence"/>
</dbReference>
<keyword evidence="2" id="KW-1185">Reference proteome</keyword>
<name>A0ABT0DA98_9HYPH</name>